<keyword evidence="2" id="KW-1185">Reference proteome</keyword>
<evidence type="ECO:0000313" key="2">
    <source>
        <dbReference type="Proteomes" id="UP001157502"/>
    </source>
</evidence>
<dbReference type="Proteomes" id="UP001157502">
    <property type="component" value="Chromosome 20"/>
</dbReference>
<reference evidence="1" key="1">
    <citation type="submission" date="2021-05" db="EMBL/GenBank/DDBJ databases">
        <authorList>
            <person name="Pan Q."/>
            <person name="Jouanno E."/>
            <person name="Zahm M."/>
            <person name="Klopp C."/>
            <person name="Cabau C."/>
            <person name="Louis A."/>
            <person name="Berthelot C."/>
            <person name="Parey E."/>
            <person name="Roest Crollius H."/>
            <person name="Montfort J."/>
            <person name="Robinson-Rechavi M."/>
            <person name="Bouchez O."/>
            <person name="Lampietro C."/>
            <person name="Lopez Roques C."/>
            <person name="Donnadieu C."/>
            <person name="Postlethwait J."/>
            <person name="Bobe J."/>
            <person name="Dillon D."/>
            <person name="Chandos A."/>
            <person name="von Hippel F."/>
            <person name="Guiguen Y."/>
        </authorList>
    </citation>
    <scope>NUCLEOTIDE SEQUENCE</scope>
    <source>
        <strain evidence="1">YG-Jan2019</strain>
    </source>
</reference>
<name>A0ACC2FX78_DALPE</name>
<sequence>MAVFALHFIWTQHLNATNQTKMFNLSSNITDGANADAQDKSMELVYILLCLCGFTFAVFILLVVLMKRKHRTLIHTIEDVQSLNNLLDGGPTSSTQDSCINRADLAAREVRILQKLGAHKHILHLIDWDLTHEPYMLILESVNNGTLRSFLQVNQEQLRQDSELPHLLTTAAYHIADAMRHMCSKMVVHRDLAIRNIMVSNFPKEVKLTEFGRAKDMTSRRSCTSRKHKVDKLNIPLRWYPPEYFRNSYYSFEGDVWAFGIVLWEMQTFGSLPYPNLETPEMVVQQVCSGYRNSVPDTCSPVILQLISDCGLESYTQRPSFHDIVKVLEDTLENDADYVKCVP</sequence>
<dbReference type="EMBL" id="CM055747">
    <property type="protein sequence ID" value="KAJ7995850.1"/>
    <property type="molecule type" value="Genomic_DNA"/>
</dbReference>
<accession>A0ACC2FX78</accession>
<comment type="caution">
    <text evidence="1">The sequence shown here is derived from an EMBL/GenBank/DDBJ whole genome shotgun (WGS) entry which is preliminary data.</text>
</comment>
<gene>
    <name evidence="1" type="ORF">DPEC_G00231000</name>
</gene>
<evidence type="ECO:0000313" key="1">
    <source>
        <dbReference type="EMBL" id="KAJ7995850.1"/>
    </source>
</evidence>
<organism evidence="1 2">
    <name type="scientific">Dallia pectoralis</name>
    <name type="common">Alaska blackfish</name>
    <dbReference type="NCBI Taxonomy" id="75939"/>
    <lineage>
        <taxon>Eukaryota</taxon>
        <taxon>Metazoa</taxon>
        <taxon>Chordata</taxon>
        <taxon>Craniata</taxon>
        <taxon>Vertebrata</taxon>
        <taxon>Euteleostomi</taxon>
        <taxon>Actinopterygii</taxon>
        <taxon>Neopterygii</taxon>
        <taxon>Teleostei</taxon>
        <taxon>Protacanthopterygii</taxon>
        <taxon>Esociformes</taxon>
        <taxon>Umbridae</taxon>
        <taxon>Dallia</taxon>
    </lineage>
</organism>
<protein>
    <submittedName>
        <fullName evidence="1">Uncharacterized protein</fullName>
    </submittedName>
</protein>
<proteinExistence type="predicted"/>